<evidence type="ECO:0000313" key="3">
    <source>
        <dbReference type="Proteomes" id="UP000289323"/>
    </source>
</evidence>
<feature type="region of interest" description="Disordered" evidence="1">
    <location>
        <begin position="77"/>
        <end position="106"/>
    </location>
</feature>
<name>A0A3S4F3Y5_9PEZI</name>
<proteinExistence type="predicted"/>
<dbReference type="Proteomes" id="UP000289323">
    <property type="component" value="Unassembled WGS sequence"/>
</dbReference>
<reference evidence="2 3" key="1">
    <citation type="submission" date="2018-04" db="EMBL/GenBank/DDBJ databases">
        <authorList>
            <person name="Huttner S."/>
            <person name="Dainat J."/>
        </authorList>
    </citation>
    <scope>NUCLEOTIDE SEQUENCE [LARGE SCALE GENOMIC DNA]</scope>
</reference>
<dbReference type="PANTHER" id="PTHR47843:SF2">
    <property type="entry name" value="BTB DOMAIN-CONTAINING PROTEIN"/>
    <property type="match status" value="1"/>
</dbReference>
<dbReference type="Gene3D" id="3.30.710.10">
    <property type="entry name" value="Potassium Channel Kv1.1, Chain A"/>
    <property type="match status" value="1"/>
</dbReference>
<dbReference type="PANTHER" id="PTHR47843">
    <property type="entry name" value="BTB DOMAIN-CONTAINING PROTEIN-RELATED"/>
    <property type="match status" value="1"/>
</dbReference>
<gene>
    <name evidence="2" type="ORF">TT172_LOCUS8905</name>
</gene>
<dbReference type="EMBL" id="OUUZ01000018">
    <property type="protein sequence ID" value="SPQ26486.1"/>
    <property type="molecule type" value="Genomic_DNA"/>
</dbReference>
<accession>A0A3S4F3Y5</accession>
<evidence type="ECO:0000313" key="2">
    <source>
        <dbReference type="EMBL" id="SPQ26486.1"/>
    </source>
</evidence>
<dbReference type="InterPro" id="IPR011333">
    <property type="entry name" value="SKP1/BTB/POZ_sf"/>
</dbReference>
<protein>
    <submittedName>
        <fullName evidence="2">2e85ceda-8d58-4495-a46f-47db20f222b6</fullName>
    </submittedName>
</protein>
<sequence>MPPISWEEIVSSRPFRFSIGPNKRQFTMHSALVAAQSPALAALVNNTNFKEARESHAEWETVDEETFLAFVQHAYAGPPNAPNADRTVHDQRKRKRESLFRDARPAPRKHRTQQWANFIELIGNSVPDYYPPTLTMSRSNTRRRGANVFLRHARLYVFADFYGISRLMDQAFCNLGEALVTFHLSPDNVEDVIALLSYCYEDDRPARLRSMVVMYAACWAESLWTTSSFQKLVEEHRELSTGLLRSLLEKQD</sequence>
<organism evidence="2 3">
    <name type="scientific">Thermothielavioides terrestris</name>
    <dbReference type="NCBI Taxonomy" id="2587410"/>
    <lineage>
        <taxon>Eukaryota</taxon>
        <taxon>Fungi</taxon>
        <taxon>Dikarya</taxon>
        <taxon>Ascomycota</taxon>
        <taxon>Pezizomycotina</taxon>
        <taxon>Sordariomycetes</taxon>
        <taxon>Sordariomycetidae</taxon>
        <taxon>Sordariales</taxon>
        <taxon>Chaetomiaceae</taxon>
        <taxon>Thermothielavioides</taxon>
    </lineage>
</organism>
<dbReference type="AlphaFoldDB" id="A0A3S4F3Y5"/>
<evidence type="ECO:0000256" key="1">
    <source>
        <dbReference type="SAM" id="MobiDB-lite"/>
    </source>
</evidence>